<gene>
    <name evidence="7" type="ORF">GE061_003517</name>
</gene>
<accession>A0A8S9X293</accession>
<reference evidence="7" key="1">
    <citation type="journal article" date="2021" name="Mol. Ecol. Resour.">
        <title>Apolygus lucorum genome provides insights into omnivorousness and mesophyll feeding.</title>
        <authorList>
            <person name="Liu Y."/>
            <person name="Liu H."/>
            <person name="Wang H."/>
            <person name="Huang T."/>
            <person name="Liu B."/>
            <person name="Yang B."/>
            <person name="Yin L."/>
            <person name="Li B."/>
            <person name="Zhang Y."/>
            <person name="Zhang S."/>
            <person name="Jiang F."/>
            <person name="Zhang X."/>
            <person name="Ren Y."/>
            <person name="Wang B."/>
            <person name="Wang S."/>
            <person name="Lu Y."/>
            <person name="Wu K."/>
            <person name="Fan W."/>
            <person name="Wang G."/>
        </authorList>
    </citation>
    <scope>NUCLEOTIDE SEQUENCE</scope>
    <source>
        <strain evidence="7">12Hb</strain>
    </source>
</reference>
<evidence type="ECO:0000256" key="1">
    <source>
        <dbReference type="ARBA" id="ARBA00004167"/>
    </source>
</evidence>
<evidence type="ECO:0000256" key="4">
    <source>
        <dbReference type="ARBA" id="ARBA00023136"/>
    </source>
</evidence>
<dbReference type="PANTHER" id="PTHR31021">
    <property type="entry name" value="ADENOMATOSIS POLYPOSIS COLI DOWN-REGULATED 1"/>
    <property type="match status" value="1"/>
</dbReference>
<dbReference type="AlphaFoldDB" id="A0A8S9X293"/>
<dbReference type="Proteomes" id="UP000466442">
    <property type="component" value="Unassembled WGS sequence"/>
</dbReference>
<comment type="caution">
    <text evidence="7">The sequence shown here is derived from an EMBL/GenBank/DDBJ whole genome shotgun (WGS) entry which is preliminary data.</text>
</comment>
<evidence type="ECO:0000256" key="5">
    <source>
        <dbReference type="ARBA" id="ARBA00023180"/>
    </source>
</evidence>
<evidence type="ECO:0000256" key="2">
    <source>
        <dbReference type="ARBA" id="ARBA00022692"/>
    </source>
</evidence>
<dbReference type="SMART" id="SM01352">
    <property type="entry name" value="APCDDC"/>
    <property type="match status" value="1"/>
</dbReference>
<dbReference type="GO" id="GO:0005886">
    <property type="term" value="C:plasma membrane"/>
    <property type="evidence" value="ECO:0007669"/>
    <property type="project" value="InterPro"/>
</dbReference>
<dbReference type="EMBL" id="WIXP02000011">
    <property type="protein sequence ID" value="KAF6203102.1"/>
    <property type="molecule type" value="Genomic_DNA"/>
</dbReference>
<keyword evidence="5" id="KW-0325">Glycoprotein</keyword>
<dbReference type="GO" id="GO:0017147">
    <property type="term" value="F:Wnt-protein binding"/>
    <property type="evidence" value="ECO:0007669"/>
    <property type="project" value="InterPro"/>
</dbReference>
<evidence type="ECO:0000259" key="6">
    <source>
        <dbReference type="SMART" id="SM01352"/>
    </source>
</evidence>
<keyword evidence="3" id="KW-0732">Signal</keyword>
<dbReference type="InterPro" id="IPR042425">
    <property type="entry name" value="APCDD1"/>
</dbReference>
<dbReference type="PANTHER" id="PTHR31021:SF1">
    <property type="entry name" value="CHROMOSOME UNDETERMINED SCAFFOLD_56, WHOLE GENOME SHOTGUN SEQUENCE"/>
    <property type="match status" value="1"/>
</dbReference>
<sequence>MDGLHSLSFESIRLQAADILEKFMEHKKQWFRQRAMDSDRFTLYRELDTRFKAASLMALDMFNRANSSCPGIVMGRWTPDVQYVVYKHVEKNASTATPDELEKEKICMDFLQLSVKEMTLMRIQRRPPVSYDVWGQREELLLGEPRSKLTLFYDPLVRANQTLDCVPCQQVHKSTLLYPPKLKLKPPLPIHLSGEWISTRCEIRQNSLFLRRRLRVSGQSWHAEYWFYTDPLCNTPSLLAAAEGVYAAANEPEIRVQGAKDFDFEVQRAFLTVFDKGLVDNLQEDGKCGPKGTWQVAVTRDLTPSGGCPALGITLPTTEFELVRIEGDGAGNTLLFLGQSDDRTGPVKKRPTYFQPAMIQCSTAEFPLTHFLNSYNTAGIPRLRTTIQLVIFYSVFIFIV</sequence>
<dbReference type="InterPro" id="IPR029405">
    <property type="entry name" value="APCDD1_dom"/>
</dbReference>
<keyword evidence="2" id="KW-0812">Transmembrane</keyword>
<feature type="domain" description="APCDD1" evidence="6">
    <location>
        <begin position="167"/>
        <end position="386"/>
    </location>
</feature>
<protein>
    <recommendedName>
        <fullName evidence="6">APCDD1 domain-containing protein</fullName>
    </recommendedName>
</protein>
<dbReference type="Pfam" id="PF14921">
    <property type="entry name" value="APCDDC"/>
    <property type="match status" value="2"/>
</dbReference>
<keyword evidence="8" id="KW-1185">Reference proteome</keyword>
<evidence type="ECO:0000256" key="3">
    <source>
        <dbReference type="ARBA" id="ARBA00022729"/>
    </source>
</evidence>
<comment type="subcellular location">
    <subcellularLocation>
        <location evidence="1">Membrane</location>
        <topology evidence="1">Single-pass membrane protein</topology>
    </subcellularLocation>
</comment>
<dbReference type="GO" id="GO:0030178">
    <property type="term" value="P:negative regulation of Wnt signaling pathway"/>
    <property type="evidence" value="ECO:0007669"/>
    <property type="project" value="InterPro"/>
</dbReference>
<evidence type="ECO:0000313" key="7">
    <source>
        <dbReference type="EMBL" id="KAF6203102.1"/>
    </source>
</evidence>
<keyword evidence="4" id="KW-0472">Membrane</keyword>
<dbReference type="OrthoDB" id="5985602at2759"/>
<proteinExistence type="predicted"/>
<organism evidence="7 8">
    <name type="scientific">Apolygus lucorum</name>
    <name type="common">Small green plant bug</name>
    <name type="synonym">Lygocoris lucorum</name>
    <dbReference type="NCBI Taxonomy" id="248454"/>
    <lineage>
        <taxon>Eukaryota</taxon>
        <taxon>Metazoa</taxon>
        <taxon>Ecdysozoa</taxon>
        <taxon>Arthropoda</taxon>
        <taxon>Hexapoda</taxon>
        <taxon>Insecta</taxon>
        <taxon>Pterygota</taxon>
        <taxon>Neoptera</taxon>
        <taxon>Paraneoptera</taxon>
        <taxon>Hemiptera</taxon>
        <taxon>Heteroptera</taxon>
        <taxon>Panheteroptera</taxon>
        <taxon>Cimicomorpha</taxon>
        <taxon>Miridae</taxon>
        <taxon>Mirini</taxon>
        <taxon>Apolygus</taxon>
    </lineage>
</organism>
<name>A0A8S9X293_APOLU</name>
<evidence type="ECO:0000313" key="8">
    <source>
        <dbReference type="Proteomes" id="UP000466442"/>
    </source>
</evidence>